<feature type="region of interest" description="Disordered" evidence="1">
    <location>
        <begin position="25"/>
        <end position="63"/>
    </location>
</feature>
<feature type="signal peptide" evidence="2">
    <location>
        <begin position="1"/>
        <end position="24"/>
    </location>
</feature>
<proteinExistence type="predicted"/>
<feature type="chain" id="PRO_5046519980" evidence="2">
    <location>
        <begin position="25"/>
        <end position="291"/>
    </location>
</feature>
<dbReference type="RefSeq" id="WP_389222299.1">
    <property type="nucleotide sequence ID" value="NZ_JBIACJ010000011.1"/>
</dbReference>
<sequence>MKKSLSILTGLLLVFMLTACNETAKPVNDSATNNEKAPKVEEAEEKPSELTLEEVMNKSTEASESLKSFSVKMDMVQDMSSDQEEMNIKTASVIDMNIVTEPMAFYQKMKMSMGEESESFETESYFSKDGMFFYEPSANQWMKFPQEMTDTFLQMSGNQSNPSEELKKLQKFVDDFTFEQDSNHYILKLKASGDKFNDFIKETAAEQLPPEMAQEDILGNMKIHAVDYEILIDKTTFYPVALNMNMDMEMTIEGQTIAMKQQMKGQYSNHNKIETVTVPQEVIDSAVEMGL</sequence>
<evidence type="ECO:0000256" key="2">
    <source>
        <dbReference type="SAM" id="SignalP"/>
    </source>
</evidence>
<evidence type="ECO:0000313" key="3">
    <source>
        <dbReference type="EMBL" id="MFE8698165.1"/>
    </source>
</evidence>
<dbReference type="Gene3D" id="2.50.20.20">
    <property type="match status" value="1"/>
</dbReference>
<dbReference type="PROSITE" id="PS51257">
    <property type="entry name" value="PROKAR_LIPOPROTEIN"/>
    <property type="match status" value="1"/>
</dbReference>
<accession>A0ABW6K4D2</accession>
<comment type="caution">
    <text evidence="3">The sequence shown here is derived from an EMBL/GenBank/DDBJ whole genome shotgun (WGS) entry which is preliminary data.</text>
</comment>
<dbReference type="Pfam" id="PF20316">
    <property type="entry name" value="DUF6612"/>
    <property type="match status" value="1"/>
</dbReference>
<name>A0ABW6K4D2_9BACI</name>
<dbReference type="EMBL" id="JBIACJ010000011">
    <property type="protein sequence ID" value="MFE8698165.1"/>
    <property type="molecule type" value="Genomic_DNA"/>
</dbReference>
<keyword evidence="4" id="KW-1185">Reference proteome</keyword>
<organism evidence="3 4">
    <name type="scientific">Cytobacillus mangrovibacter</name>
    <dbReference type="NCBI Taxonomy" id="3299024"/>
    <lineage>
        <taxon>Bacteria</taxon>
        <taxon>Bacillati</taxon>
        <taxon>Bacillota</taxon>
        <taxon>Bacilli</taxon>
        <taxon>Bacillales</taxon>
        <taxon>Bacillaceae</taxon>
        <taxon>Cytobacillus</taxon>
    </lineage>
</organism>
<dbReference type="InterPro" id="IPR046720">
    <property type="entry name" value="DUF6612"/>
</dbReference>
<reference evidence="3 4" key="1">
    <citation type="submission" date="2024-08" db="EMBL/GenBank/DDBJ databases">
        <title>Two novel Cytobacillus novel species.</title>
        <authorList>
            <person name="Liu G."/>
        </authorList>
    </citation>
    <scope>NUCLEOTIDE SEQUENCE [LARGE SCALE GENOMIC DNA]</scope>
    <source>
        <strain evidence="3 4">FJAT-53684</strain>
    </source>
</reference>
<keyword evidence="2" id="KW-0732">Signal</keyword>
<evidence type="ECO:0000313" key="4">
    <source>
        <dbReference type="Proteomes" id="UP001601058"/>
    </source>
</evidence>
<protein>
    <submittedName>
        <fullName evidence="3">DUF6612 family protein</fullName>
    </submittedName>
</protein>
<evidence type="ECO:0000256" key="1">
    <source>
        <dbReference type="SAM" id="MobiDB-lite"/>
    </source>
</evidence>
<gene>
    <name evidence="3" type="ORF">ACFYKT_17730</name>
</gene>
<dbReference type="Proteomes" id="UP001601058">
    <property type="component" value="Unassembled WGS sequence"/>
</dbReference>
<feature type="compositionally biased region" description="Basic and acidic residues" evidence="1">
    <location>
        <begin position="36"/>
        <end position="48"/>
    </location>
</feature>